<evidence type="ECO:0000256" key="4">
    <source>
        <dbReference type="ARBA" id="ARBA00022679"/>
    </source>
</evidence>
<dbReference type="PANTHER" id="PTHR30481">
    <property type="entry name" value="DNA ADENINE METHYLASE"/>
    <property type="match status" value="1"/>
</dbReference>
<dbReference type="InterPro" id="IPR012263">
    <property type="entry name" value="M_m6A_EcoRV"/>
</dbReference>
<dbReference type="InterPro" id="IPR029063">
    <property type="entry name" value="SAM-dependent_MTases_sf"/>
</dbReference>
<dbReference type="InterPro" id="IPR023095">
    <property type="entry name" value="Ade_MeTrfase_dom_2"/>
</dbReference>
<evidence type="ECO:0000256" key="6">
    <source>
        <dbReference type="ARBA" id="ARBA00047942"/>
    </source>
</evidence>
<dbReference type="SUPFAM" id="SSF53335">
    <property type="entry name" value="S-adenosyl-L-methionine-dependent methyltransferases"/>
    <property type="match status" value="1"/>
</dbReference>
<dbReference type="PANTHER" id="PTHR30481:SF3">
    <property type="entry name" value="DNA ADENINE METHYLASE"/>
    <property type="match status" value="1"/>
</dbReference>
<proteinExistence type="inferred from homology"/>
<keyword evidence="3 7" id="KW-0489">Methyltransferase</keyword>
<dbReference type="RefSeq" id="WP_250097657.1">
    <property type="nucleotide sequence ID" value="NZ_JAKRYL010000019.1"/>
</dbReference>
<sequence length="308" mass="36151">MLQTETKYLKSCLNYTGGKHKLLKQIIPLFPQDINNFVDLFCGGANVAINVNAKGSMRGIDKQREVLRLFNTLKETSKEEVFNIIYNIILKYELTDTNKHGYSHYDCESGSGLAVYNKERFVKLREDYNNRINDNNYYDLAFYLLTVYGFNNQIRFNKKGHYNIPVGKRDFNDKIQFNLINFLDVIKEKDIDFICHDFREVEMGLSKGDFLYADPPYLISTATYNEQNGWTETEEYDLLNLLDRLDAKGVKFALSNVLDHKGKENTILKNWAKKYEINHLNYNYNNSNYQIKEKTTKTSEVLITNYRK</sequence>
<keyword evidence="9" id="KW-1185">Reference proteome</keyword>
<protein>
    <recommendedName>
        <fullName evidence="2 7">Site-specific DNA-methyltransferase (adenine-specific)</fullName>
        <ecNumber evidence="2 7">2.1.1.72</ecNumber>
    </recommendedName>
</protein>
<dbReference type="PRINTS" id="PR00505">
    <property type="entry name" value="D12N6MTFRASE"/>
</dbReference>
<comment type="catalytic activity">
    <reaction evidence="6 7">
        <text>a 2'-deoxyadenosine in DNA + S-adenosyl-L-methionine = an N(6)-methyl-2'-deoxyadenosine in DNA + S-adenosyl-L-homocysteine + H(+)</text>
        <dbReference type="Rhea" id="RHEA:15197"/>
        <dbReference type="Rhea" id="RHEA-COMP:12418"/>
        <dbReference type="Rhea" id="RHEA-COMP:12419"/>
        <dbReference type="ChEBI" id="CHEBI:15378"/>
        <dbReference type="ChEBI" id="CHEBI:57856"/>
        <dbReference type="ChEBI" id="CHEBI:59789"/>
        <dbReference type="ChEBI" id="CHEBI:90615"/>
        <dbReference type="ChEBI" id="CHEBI:90616"/>
        <dbReference type="EC" id="2.1.1.72"/>
    </reaction>
</comment>
<comment type="similarity">
    <text evidence="1 7">Belongs to the N(4)/N(6)-methyltransferase family.</text>
</comment>
<dbReference type="InterPro" id="IPR002052">
    <property type="entry name" value="DNA_methylase_N6_adenine_CS"/>
</dbReference>
<dbReference type="GO" id="GO:0032259">
    <property type="term" value="P:methylation"/>
    <property type="evidence" value="ECO:0007669"/>
    <property type="project" value="UniProtKB-KW"/>
</dbReference>
<evidence type="ECO:0000256" key="7">
    <source>
        <dbReference type="RuleBase" id="RU361257"/>
    </source>
</evidence>
<dbReference type="GO" id="GO:0043565">
    <property type="term" value="F:sequence-specific DNA binding"/>
    <property type="evidence" value="ECO:0007669"/>
    <property type="project" value="TreeGrafter"/>
</dbReference>
<dbReference type="Pfam" id="PF02086">
    <property type="entry name" value="MethyltransfD12"/>
    <property type="match status" value="1"/>
</dbReference>
<dbReference type="GO" id="GO:1904047">
    <property type="term" value="F:S-adenosyl-L-methionine binding"/>
    <property type="evidence" value="ECO:0007669"/>
    <property type="project" value="TreeGrafter"/>
</dbReference>
<dbReference type="AlphaFoldDB" id="A0A9X2CUZ9"/>
<dbReference type="EC" id="2.1.1.72" evidence="2 7"/>
<keyword evidence="4 7" id="KW-0808">Transferase</keyword>
<comment type="caution">
    <text evidence="8">The sequence shown here is derived from an EMBL/GenBank/DDBJ whole genome shotgun (WGS) entry which is preliminary data.</text>
</comment>
<dbReference type="GO" id="GO:0009007">
    <property type="term" value="F:site-specific DNA-methyltransferase (adenine-specific) activity"/>
    <property type="evidence" value="ECO:0007669"/>
    <property type="project" value="UniProtKB-UniRule"/>
</dbReference>
<dbReference type="NCBIfam" id="TIGR00571">
    <property type="entry name" value="dam"/>
    <property type="match status" value="1"/>
</dbReference>
<evidence type="ECO:0000256" key="5">
    <source>
        <dbReference type="ARBA" id="ARBA00022691"/>
    </source>
</evidence>
<organism evidence="8 9">
    <name type="scientific">Halalkalibacter alkaliphilus</name>
    <dbReference type="NCBI Taxonomy" id="2917993"/>
    <lineage>
        <taxon>Bacteria</taxon>
        <taxon>Bacillati</taxon>
        <taxon>Bacillota</taxon>
        <taxon>Bacilli</taxon>
        <taxon>Bacillales</taxon>
        <taxon>Bacillaceae</taxon>
        <taxon>Halalkalibacter</taxon>
    </lineage>
</organism>
<evidence type="ECO:0000313" key="8">
    <source>
        <dbReference type="EMBL" id="MCL7748768.1"/>
    </source>
</evidence>
<gene>
    <name evidence="8" type="ORF">MF646_16720</name>
</gene>
<dbReference type="PIRSF" id="PIRSF000398">
    <property type="entry name" value="M_m6A_EcoRV"/>
    <property type="match status" value="1"/>
</dbReference>
<dbReference type="GO" id="GO:0009307">
    <property type="term" value="P:DNA restriction-modification system"/>
    <property type="evidence" value="ECO:0007669"/>
    <property type="project" value="InterPro"/>
</dbReference>
<evidence type="ECO:0000256" key="2">
    <source>
        <dbReference type="ARBA" id="ARBA00011900"/>
    </source>
</evidence>
<keyword evidence="5 7" id="KW-0949">S-adenosyl-L-methionine</keyword>
<dbReference type="InterPro" id="IPR012327">
    <property type="entry name" value="MeTrfase_D12"/>
</dbReference>
<dbReference type="GO" id="GO:0006298">
    <property type="term" value="P:mismatch repair"/>
    <property type="evidence" value="ECO:0007669"/>
    <property type="project" value="TreeGrafter"/>
</dbReference>
<dbReference type="Gene3D" id="3.40.50.150">
    <property type="entry name" value="Vaccinia Virus protein VP39"/>
    <property type="match status" value="1"/>
</dbReference>
<reference evidence="8" key="1">
    <citation type="submission" date="2022-02" db="EMBL/GenBank/DDBJ databases">
        <title>Halalkalibacter sp. nov. isolated from Lonar Lake, India.</title>
        <authorList>
            <person name="Joshi A."/>
            <person name="Thite S."/>
            <person name="Lodha T."/>
        </authorList>
    </citation>
    <scope>NUCLEOTIDE SEQUENCE</scope>
    <source>
        <strain evidence="8">MEB205</strain>
    </source>
</reference>
<evidence type="ECO:0000313" key="9">
    <source>
        <dbReference type="Proteomes" id="UP001139150"/>
    </source>
</evidence>
<name>A0A9X2CUZ9_9BACI</name>
<accession>A0A9X2CUZ9</accession>
<evidence type="ECO:0000256" key="3">
    <source>
        <dbReference type="ARBA" id="ARBA00022603"/>
    </source>
</evidence>
<dbReference type="EMBL" id="JAKRYL010000019">
    <property type="protein sequence ID" value="MCL7748768.1"/>
    <property type="molecule type" value="Genomic_DNA"/>
</dbReference>
<evidence type="ECO:0000256" key="1">
    <source>
        <dbReference type="ARBA" id="ARBA00006594"/>
    </source>
</evidence>
<dbReference type="Proteomes" id="UP001139150">
    <property type="component" value="Unassembled WGS sequence"/>
</dbReference>
<dbReference type="Gene3D" id="1.10.1020.10">
    <property type="entry name" value="Adenine-specific Methyltransferase, Domain 2"/>
    <property type="match status" value="1"/>
</dbReference>
<dbReference type="PROSITE" id="PS00092">
    <property type="entry name" value="N6_MTASE"/>
    <property type="match status" value="1"/>
</dbReference>